<keyword evidence="4" id="KW-0963">Cytoplasm</keyword>
<keyword evidence="5" id="KW-0032">Aminotransferase</keyword>
<dbReference type="InterPro" id="IPR015421">
    <property type="entry name" value="PyrdxlP-dep_Trfase_major"/>
</dbReference>
<evidence type="ECO:0000313" key="11">
    <source>
        <dbReference type="EMBL" id="KAJ5546387.1"/>
    </source>
</evidence>
<dbReference type="InterPro" id="IPR050859">
    <property type="entry name" value="Class-I_PLP-dep_aminotransf"/>
</dbReference>
<evidence type="ECO:0000313" key="12">
    <source>
        <dbReference type="Proteomes" id="UP001220324"/>
    </source>
</evidence>
<accession>A0AAD6GGV0</accession>
<dbReference type="GO" id="GO:0047536">
    <property type="term" value="F:2-aminoadipate transaminase activity"/>
    <property type="evidence" value="ECO:0007669"/>
    <property type="project" value="TreeGrafter"/>
</dbReference>
<evidence type="ECO:0000256" key="9">
    <source>
        <dbReference type="ARBA" id="ARBA00067014"/>
    </source>
</evidence>
<dbReference type="GO" id="GO:0005737">
    <property type="term" value="C:cytoplasm"/>
    <property type="evidence" value="ECO:0007669"/>
    <property type="project" value="UniProtKB-SubCell"/>
</dbReference>
<evidence type="ECO:0000256" key="8">
    <source>
        <dbReference type="ARBA" id="ARBA00051993"/>
    </source>
</evidence>
<feature type="domain" description="Aminotransferase class I/classII large" evidence="10">
    <location>
        <begin position="183"/>
        <end position="513"/>
    </location>
</feature>
<dbReference type="GO" id="GO:0019878">
    <property type="term" value="P:lysine biosynthetic process via aminoadipic acid"/>
    <property type="evidence" value="ECO:0007669"/>
    <property type="project" value="TreeGrafter"/>
</dbReference>
<sequence length="522" mass="58540">MFPKSATSRLGPNGDPLWRKDSLDLFGQVEAKGDSELFKSSLECEALDKPVGSNASKPTAKRWEAIFSEEASKRQPSSIKAAARAAAEPGMISLGAGAPSAAYFPFKEVDVKVSNSLNDSVETEASESVLHMAKYDFKAGVNDYGLDVALNYGQGTGSAQMIRFVTEHTELLHDPPYADWGCCLTVGSTAAWDSTLRIFCNKGDYILVENYAFASALETAWPQGIKTLGVEMDEQGMIPSKLDDLLCNWDEQARGARKPFLLYMVPTGQNPTGATQSLARRKAIYCVAQKHNLYIVEDEPYYYLQLPKYRQNQALDSSHVDGLIPSYLSLDMDGRVLRMDSLSKVLSPGVRMGWVTASQQVIEKFVRQNETSSQHPSGFSQVIVFKLLNHHWGHLGFFKWLESIQREYTWRRDVFAKACDKFLPKDFVDWIPTHAGMFQWIEIKWKSHPLYTTGSDHSIIQQSVFDSAIRNKVFVTPGSCFWAENDAVQDRMFFRATFASASKENLTEAARRFAVAIKEEFI</sequence>
<dbReference type="Gene3D" id="3.40.640.10">
    <property type="entry name" value="Type I PLP-dependent aspartate aminotransferase-like (Major domain)"/>
    <property type="match status" value="1"/>
</dbReference>
<evidence type="ECO:0000256" key="6">
    <source>
        <dbReference type="ARBA" id="ARBA00022679"/>
    </source>
</evidence>
<comment type="caution">
    <text evidence="11">The sequence shown here is derived from an EMBL/GenBank/DDBJ whole genome shotgun (WGS) entry which is preliminary data.</text>
</comment>
<dbReference type="GO" id="GO:0030170">
    <property type="term" value="F:pyridoxal phosphate binding"/>
    <property type="evidence" value="ECO:0007669"/>
    <property type="project" value="InterPro"/>
</dbReference>
<dbReference type="PANTHER" id="PTHR42790">
    <property type="entry name" value="AMINOTRANSFERASE"/>
    <property type="match status" value="1"/>
</dbReference>
<keyword evidence="12" id="KW-1185">Reference proteome</keyword>
<keyword evidence="6" id="KW-0808">Transferase</keyword>
<dbReference type="EC" id="2.6.1.57" evidence="9"/>
<keyword evidence="7" id="KW-0663">Pyridoxal phosphate</keyword>
<proteinExistence type="inferred from homology"/>
<gene>
    <name evidence="11" type="ORF">N7494_003972</name>
</gene>
<dbReference type="PANTHER" id="PTHR42790:SF21">
    <property type="entry name" value="AROMATIC_AMINOADIPATE AMINOTRANSFERASE 1"/>
    <property type="match status" value="1"/>
</dbReference>
<protein>
    <recommendedName>
        <fullName evidence="9">aromatic-amino-acid transaminase</fullName>
        <ecNumber evidence="9">2.6.1.57</ecNumber>
    </recommendedName>
</protein>
<evidence type="ECO:0000259" key="10">
    <source>
        <dbReference type="Pfam" id="PF00155"/>
    </source>
</evidence>
<dbReference type="Proteomes" id="UP001220324">
    <property type="component" value="Unassembled WGS sequence"/>
</dbReference>
<dbReference type="CDD" id="cd00609">
    <property type="entry name" value="AAT_like"/>
    <property type="match status" value="1"/>
</dbReference>
<dbReference type="EMBL" id="JAQIZZ010000003">
    <property type="protein sequence ID" value="KAJ5546387.1"/>
    <property type="molecule type" value="Genomic_DNA"/>
</dbReference>
<comment type="subcellular location">
    <subcellularLocation>
        <location evidence="2">Cytoplasm</location>
    </subcellularLocation>
</comment>
<dbReference type="GO" id="GO:0006571">
    <property type="term" value="P:tyrosine biosynthetic process"/>
    <property type="evidence" value="ECO:0007669"/>
    <property type="project" value="TreeGrafter"/>
</dbReference>
<name>A0AAD6GGV0_9EURO</name>
<dbReference type="FunFam" id="3.40.640.10:FF:000074">
    <property type="entry name" value="Aromatic amino acid aminotransferase"/>
    <property type="match status" value="1"/>
</dbReference>
<reference evidence="11 12" key="1">
    <citation type="journal article" date="2023" name="IMA Fungus">
        <title>Comparative genomic study of the Penicillium genus elucidates a diverse pangenome and 15 lateral gene transfer events.</title>
        <authorList>
            <person name="Petersen C."/>
            <person name="Sorensen T."/>
            <person name="Nielsen M.R."/>
            <person name="Sondergaard T.E."/>
            <person name="Sorensen J.L."/>
            <person name="Fitzpatrick D.A."/>
            <person name="Frisvad J.C."/>
            <person name="Nielsen K.L."/>
        </authorList>
    </citation>
    <scope>NUCLEOTIDE SEQUENCE [LARGE SCALE GENOMIC DNA]</scope>
    <source>
        <strain evidence="11 12">IBT 35679</strain>
    </source>
</reference>
<comment type="similarity">
    <text evidence="3">Belongs to the class-I pyridoxal-phosphate-dependent aminotransferase family.</text>
</comment>
<evidence type="ECO:0000256" key="2">
    <source>
        <dbReference type="ARBA" id="ARBA00004496"/>
    </source>
</evidence>
<evidence type="ECO:0000256" key="7">
    <source>
        <dbReference type="ARBA" id="ARBA00022898"/>
    </source>
</evidence>
<comment type="cofactor">
    <cofactor evidence="1">
        <name>pyridoxal 5'-phosphate</name>
        <dbReference type="ChEBI" id="CHEBI:597326"/>
    </cofactor>
</comment>
<dbReference type="InterPro" id="IPR015424">
    <property type="entry name" value="PyrdxlP-dep_Trfase"/>
</dbReference>
<evidence type="ECO:0000256" key="3">
    <source>
        <dbReference type="ARBA" id="ARBA00007441"/>
    </source>
</evidence>
<organism evidence="11 12">
    <name type="scientific">Penicillium frequentans</name>
    <dbReference type="NCBI Taxonomy" id="3151616"/>
    <lineage>
        <taxon>Eukaryota</taxon>
        <taxon>Fungi</taxon>
        <taxon>Dikarya</taxon>
        <taxon>Ascomycota</taxon>
        <taxon>Pezizomycotina</taxon>
        <taxon>Eurotiomycetes</taxon>
        <taxon>Eurotiomycetidae</taxon>
        <taxon>Eurotiales</taxon>
        <taxon>Aspergillaceae</taxon>
        <taxon>Penicillium</taxon>
    </lineage>
</organism>
<evidence type="ECO:0000256" key="5">
    <source>
        <dbReference type="ARBA" id="ARBA00022576"/>
    </source>
</evidence>
<dbReference type="SUPFAM" id="SSF53383">
    <property type="entry name" value="PLP-dependent transferases"/>
    <property type="match status" value="1"/>
</dbReference>
<evidence type="ECO:0000256" key="1">
    <source>
        <dbReference type="ARBA" id="ARBA00001933"/>
    </source>
</evidence>
<dbReference type="InterPro" id="IPR004839">
    <property type="entry name" value="Aminotransferase_I/II_large"/>
</dbReference>
<comment type="catalytic activity">
    <reaction evidence="8">
        <text>an aromatic L-alpha-amino acid + 2-oxoglutarate = an aromatic oxo-acid + L-glutamate</text>
        <dbReference type="Rhea" id="RHEA:17533"/>
        <dbReference type="ChEBI" id="CHEBI:16810"/>
        <dbReference type="ChEBI" id="CHEBI:29985"/>
        <dbReference type="ChEBI" id="CHEBI:73309"/>
        <dbReference type="ChEBI" id="CHEBI:84824"/>
        <dbReference type="EC" id="2.6.1.57"/>
    </reaction>
</comment>
<dbReference type="Pfam" id="PF00155">
    <property type="entry name" value="Aminotran_1_2"/>
    <property type="match status" value="1"/>
</dbReference>
<evidence type="ECO:0000256" key="4">
    <source>
        <dbReference type="ARBA" id="ARBA00022490"/>
    </source>
</evidence>
<dbReference type="GO" id="GO:0008793">
    <property type="term" value="F:aromatic-amino-acid transaminase activity"/>
    <property type="evidence" value="ECO:0007669"/>
    <property type="project" value="TreeGrafter"/>
</dbReference>
<dbReference type="AlphaFoldDB" id="A0AAD6GGV0"/>
<dbReference type="GO" id="GO:0009074">
    <property type="term" value="P:aromatic amino acid family catabolic process"/>
    <property type="evidence" value="ECO:0007669"/>
    <property type="project" value="TreeGrafter"/>
</dbReference>